<name>A0AAD7BEF2_9AGAR</name>
<reference evidence="1" key="1">
    <citation type="submission" date="2023-03" db="EMBL/GenBank/DDBJ databases">
        <title>Massive genome expansion in bonnet fungi (Mycena s.s.) driven by repeated elements and novel gene families across ecological guilds.</title>
        <authorList>
            <consortium name="Lawrence Berkeley National Laboratory"/>
            <person name="Harder C.B."/>
            <person name="Miyauchi S."/>
            <person name="Viragh M."/>
            <person name="Kuo A."/>
            <person name="Thoen E."/>
            <person name="Andreopoulos B."/>
            <person name="Lu D."/>
            <person name="Skrede I."/>
            <person name="Drula E."/>
            <person name="Henrissat B."/>
            <person name="Morin E."/>
            <person name="Kohler A."/>
            <person name="Barry K."/>
            <person name="LaButti K."/>
            <person name="Morin E."/>
            <person name="Salamov A."/>
            <person name="Lipzen A."/>
            <person name="Mereny Z."/>
            <person name="Hegedus B."/>
            <person name="Baldrian P."/>
            <person name="Stursova M."/>
            <person name="Weitz H."/>
            <person name="Taylor A."/>
            <person name="Grigoriev I.V."/>
            <person name="Nagy L.G."/>
            <person name="Martin F."/>
            <person name="Kauserud H."/>
        </authorList>
    </citation>
    <scope>NUCLEOTIDE SEQUENCE</scope>
    <source>
        <strain evidence="1">9284</strain>
    </source>
</reference>
<gene>
    <name evidence="1" type="ORF">FB45DRAFT_1063554</name>
</gene>
<dbReference type="EMBL" id="JARKIF010000020">
    <property type="protein sequence ID" value="KAJ7618041.1"/>
    <property type="molecule type" value="Genomic_DNA"/>
</dbReference>
<keyword evidence="2" id="KW-1185">Reference proteome</keyword>
<evidence type="ECO:0008006" key="3">
    <source>
        <dbReference type="Google" id="ProtNLM"/>
    </source>
</evidence>
<organism evidence="1 2">
    <name type="scientific">Roridomyces roridus</name>
    <dbReference type="NCBI Taxonomy" id="1738132"/>
    <lineage>
        <taxon>Eukaryota</taxon>
        <taxon>Fungi</taxon>
        <taxon>Dikarya</taxon>
        <taxon>Basidiomycota</taxon>
        <taxon>Agaricomycotina</taxon>
        <taxon>Agaricomycetes</taxon>
        <taxon>Agaricomycetidae</taxon>
        <taxon>Agaricales</taxon>
        <taxon>Marasmiineae</taxon>
        <taxon>Mycenaceae</taxon>
        <taxon>Roridomyces</taxon>
    </lineage>
</organism>
<dbReference type="AlphaFoldDB" id="A0AAD7BEF2"/>
<evidence type="ECO:0000313" key="1">
    <source>
        <dbReference type="EMBL" id="KAJ7618041.1"/>
    </source>
</evidence>
<proteinExistence type="predicted"/>
<sequence length="462" mass="52279">MPPPTLDEHVFAEILLHCDIYDVLKFTQVNKWCRSAALSKQLWISLIRDLEFRGMRDVDPSERLEDCTTDDLIAKVKRVASGPRTWLPSSPTPPTLEREVLVQLGPPHYEPGTFVQLLPGGKHFVLRRLTHGSVYEIWAISTQQCIWSRPPRPMELSAIDIVDGGEKAVVAFGSPTQPPFVELIEVDLHTGESSLLFRKAITREIEITTTTRLQLSGEHLAFPVRTKSGSEVHVVNWARATYVCLRFPMTDNIAYSLVRGHIFVVHLNGHPDRRLCASLYSLHSLDWHSIRSWHLLLSETSSPVSSLMLPFAEGHLIQTLELVAVRSPVRRDAYKFTLHLPLIPKPPSAGGLMSRLWVRLRPGNQSQPEHIHYSFVFVPPMELEMVVSTECLSLMHRPMYVVGVLRLGGRVIIYDGANECREVKFPINHLLFDGHGPLPKLGTYSAALPLVKDNVLRIMYFQ</sequence>
<evidence type="ECO:0000313" key="2">
    <source>
        <dbReference type="Proteomes" id="UP001221142"/>
    </source>
</evidence>
<protein>
    <recommendedName>
        <fullName evidence="3">F-box domain-containing protein</fullName>
    </recommendedName>
</protein>
<dbReference type="Proteomes" id="UP001221142">
    <property type="component" value="Unassembled WGS sequence"/>
</dbReference>
<comment type="caution">
    <text evidence="1">The sequence shown here is derived from an EMBL/GenBank/DDBJ whole genome shotgun (WGS) entry which is preliminary data.</text>
</comment>
<accession>A0AAD7BEF2</accession>